<dbReference type="Proteomes" id="UP000069773">
    <property type="component" value="Unassembled WGS sequence"/>
</dbReference>
<reference evidence="2" key="3">
    <citation type="journal article" date="2022" name="BMC Genomics">
        <title>Comparative genome analysis of mycobacteria focusing on tRNA and non-coding RNA.</title>
        <authorList>
            <person name="Behra P.R.K."/>
            <person name="Pettersson B.M.F."/>
            <person name="Ramesh M."/>
            <person name="Das S."/>
            <person name="Dasgupta S."/>
            <person name="Kirsebom L.A."/>
        </authorList>
    </citation>
    <scope>NUCLEOTIDE SEQUENCE</scope>
    <source>
        <strain evidence="2">DSM 44203</strain>
    </source>
</reference>
<organism evidence="2 4">
    <name type="scientific">Mycolicibacterium novocastrense</name>
    <name type="common">Mycobacterium novocastrense</name>
    <dbReference type="NCBI Taxonomy" id="59813"/>
    <lineage>
        <taxon>Bacteria</taxon>
        <taxon>Bacillati</taxon>
        <taxon>Actinomycetota</taxon>
        <taxon>Actinomycetes</taxon>
        <taxon>Mycobacteriales</taxon>
        <taxon>Mycobacteriaceae</taxon>
        <taxon>Mycolicibacterium</taxon>
    </lineage>
</organism>
<evidence type="ECO:0000313" key="2">
    <source>
        <dbReference type="EMBL" id="MCV7025480.1"/>
    </source>
</evidence>
<comment type="caution">
    <text evidence="2">The sequence shown here is derived from an EMBL/GenBank/DDBJ whole genome shotgun (WGS) entry which is preliminary data.</text>
</comment>
<dbReference type="EMBL" id="JACKTI010000047">
    <property type="protein sequence ID" value="MCV7025480.1"/>
    <property type="molecule type" value="Genomic_DNA"/>
</dbReference>
<protein>
    <submittedName>
        <fullName evidence="2">Uncharacterized protein</fullName>
    </submittedName>
</protein>
<dbReference type="RefSeq" id="WP_067388938.1">
    <property type="nucleotide sequence ID" value="NZ_BCTA01000027.1"/>
</dbReference>
<accession>A0AAW5SMN5</accession>
<name>A0AAW5SMN5_MYCNV</name>
<reference evidence="2" key="2">
    <citation type="submission" date="2020-07" db="EMBL/GenBank/DDBJ databases">
        <authorList>
            <person name="Pettersson B.M.F."/>
            <person name="Behra P.R.K."/>
            <person name="Ramesh M."/>
            <person name="Das S."/>
            <person name="Dasgupta S."/>
            <person name="Kirsebom L.A."/>
        </authorList>
    </citation>
    <scope>NUCLEOTIDE SEQUENCE</scope>
    <source>
        <strain evidence="2">DSM 44203</strain>
    </source>
</reference>
<reference evidence="1 3" key="1">
    <citation type="journal article" date="2016" name="Genome Announc.">
        <title>Draft Genome Sequences of Five Rapidly Growing Mycobacterium Species, M. thermoresistibile, M. fortuitum subsp. acetamidolyticum, M. canariasense, M. brisbanense, and M. novocastrense.</title>
        <authorList>
            <person name="Katahira K."/>
            <person name="Ogura Y."/>
            <person name="Gotoh Y."/>
            <person name="Hayashi T."/>
        </authorList>
    </citation>
    <scope>NUCLEOTIDE SEQUENCE [LARGE SCALE GENOMIC DNA]</scope>
    <source>
        <strain evidence="1 3">JCM18114</strain>
    </source>
</reference>
<evidence type="ECO:0000313" key="3">
    <source>
        <dbReference type="Proteomes" id="UP000069773"/>
    </source>
</evidence>
<gene>
    <name evidence="2" type="ORF">H7I77_19340</name>
    <name evidence="1" type="ORF">RMCN_2097</name>
</gene>
<keyword evidence="3" id="KW-1185">Reference proteome</keyword>
<evidence type="ECO:0000313" key="4">
    <source>
        <dbReference type="Proteomes" id="UP001207528"/>
    </source>
</evidence>
<proteinExistence type="predicted"/>
<dbReference type="Proteomes" id="UP001207528">
    <property type="component" value="Unassembled WGS sequence"/>
</dbReference>
<dbReference type="AlphaFoldDB" id="A0AAW5SMN5"/>
<sequence>MSNYRLDVVSATVADAVRHAGGLMFDRVRAGWRVVVVTEDTSHSTALTILGTRTRSPGEPEEIPAKAGRVVHIRVLPGDSPSVNRRTTGVALPRAGLGSQLLFWGPRVDCEPAEPKYPVRHELSPAARRFKGCALHAAGLDTHVEPSEEFWSNDVVDADLFADLLLDSQIGTVESVARPSSASLVRG</sequence>
<evidence type="ECO:0000313" key="1">
    <source>
        <dbReference type="EMBL" id="GAT08964.1"/>
    </source>
</evidence>
<dbReference type="EMBL" id="BCTA01000027">
    <property type="protein sequence ID" value="GAT08964.1"/>
    <property type="molecule type" value="Genomic_DNA"/>
</dbReference>